<evidence type="ECO:0000313" key="3">
    <source>
        <dbReference type="Proteomes" id="UP000596742"/>
    </source>
</evidence>
<feature type="compositionally biased region" description="Polar residues" evidence="1">
    <location>
        <begin position="1"/>
        <end position="18"/>
    </location>
</feature>
<organism evidence="2 3">
    <name type="scientific">Mytilus galloprovincialis</name>
    <name type="common">Mediterranean mussel</name>
    <dbReference type="NCBI Taxonomy" id="29158"/>
    <lineage>
        <taxon>Eukaryota</taxon>
        <taxon>Metazoa</taxon>
        <taxon>Spiralia</taxon>
        <taxon>Lophotrochozoa</taxon>
        <taxon>Mollusca</taxon>
        <taxon>Bivalvia</taxon>
        <taxon>Autobranchia</taxon>
        <taxon>Pteriomorphia</taxon>
        <taxon>Mytilida</taxon>
        <taxon>Mytiloidea</taxon>
        <taxon>Mytilidae</taxon>
        <taxon>Mytilinae</taxon>
        <taxon>Mytilus</taxon>
    </lineage>
</organism>
<dbReference type="InterPro" id="IPR036116">
    <property type="entry name" value="FN3_sf"/>
</dbReference>
<feature type="region of interest" description="Disordered" evidence="1">
    <location>
        <begin position="1"/>
        <end position="24"/>
    </location>
</feature>
<reference evidence="2" key="1">
    <citation type="submission" date="2018-11" db="EMBL/GenBank/DDBJ databases">
        <authorList>
            <person name="Alioto T."/>
            <person name="Alioto T."/>
        </authorList>
    </citation>
    <scope>NUCLEOTIDE SEQUENCE</scope>
</reference>
<name>A0A8B6DZK5_MYTGA</name>
<protein>
    <submittedName>
        <fullName evidence="2">Uncharacterized protein</fullName>
    </submittedName>
</protein>
<dbReference type="AlphaFoldDB" id="A0A8B6DZK5"/>
<accession>A0A8B6DZK5</accession>
<dbReference type="SUPFAM" id="SSF49265">
    <property type="entry name" value="Fibronectin type III"/>
    <property type="match status" value="1"/>
</dbReference>
<feature type="non-terminal residue" evidence="2">
    <location>
        <position position="1"/>
    </location>
</feature>
<dbReference type="EMBL" id="UYJE01004276">
    <property type="protein sequence ID" value="VDI26735.1"/>
    <property type="molecule type" value="Genomic_DNA"/>
</dbReference>
<evidence type="ECO:0000313" key="2">
    <source>
        <dbReference type="EMBL" id="VDI26735.1"/>
    </source>
</evidence>
<proteinExistence type="predicted"/>
<dbReference type="Proteomes" id="UP000596742">
    <property type="component" value="Unassembled WGS sequence"/>
</dbReference>
<evidence type="ECO:0000256" key="1">
    <source>
        <dbReference type="SAM" id="MobiDB-lite"/>
    </source>
</evidence>
<sequence length="119" mass="12979">MKQKTGNINANPVQQDRPSISFDKGDDNTVNAYIAWNAPNCNGCPWPVTGYTVEIKDKDGSLILAHTNFGEGPYSDETNVRSPPGLPSRVKGLKAVVVMFNVLLLQFEEPNNNGSDIES</sequence>
<gene>
    <name evidence="2" type="ORF">MGAL_10B060262</name>
</gene>
<comment type="caution">
    <text evidence="2">The sequence shown here is derived from an EMBL/GenBank/DDBJ whole genome shotgun (WGS) entry which is preliminary data.</text>
</comment>
<keyword evidence="3" id="KW-1185">Reference proteome</keyword>